<proteinExistence type="inferred from homology"/>
<comment type="caution">
    <text evidence="9">Lacks conserved residue(s) required for the propagation of feature annotation.</text>
</comment>
<evidence type="ECO:0000256" key="2">
    <source>
        <dbReference type="ARBA" id="ARBA00004241"/>
    </source>
</evidence>
<dbReference type="InterPro" id="IPR027410">
    <property type="entry name" value="TCP-1-like_intermed_sf"/>
</dbReference>
<evidence type="ECO:0000256" key="7">
    <source>
        <dbReference type="ARBA" id="ARBA00023235"/>
    </source>
</evidence>
<comment type="subunit">
    <text evidence="9 11">Forms a cylinder of 14 subunits composed of two heptameric rings stacked back-to-back. Interacts with the co-chaperonin GroES.</text>
</comment>
<dbReference type="InterPro" id="IPR027413">
    <property type="entry name" value="GROEL-like_equatorial_sf"/>
</dbReference>
<evidence type="ECO:0000256" key="5">
    <source>
        <dbReference type="ARBA" id="ARBA00022840"/>
    </source>
</evidence>
<gene>
    <name evidence="9 12" type="primary">groL</name>
    <name evidence="9" type="synonym">groEL</name>
    <name evidence="12" type="ORF">OJ254_05895</name>
</gene>
<comment type="subcellular location">
    <subcellularLocation>
        <location evidence="2">Cell surface</location>
    </subcellularLocation>
    <subcellularLocation>
        <location evidence="9">Cytoplasm</location>
    </subcellularLocation>
    <subcellularLocation>
        <location evidence="8">Secreted</location>
        <location evidence="8">Capsule</location>
    </subcellularLocation>
    <subcellularLocation>
        <location evidence="1">Secreted</location>
        <location evidence="1">Cell wall</location>
    </subcellularLocation>
</comment>
<dbReference type="SUPFAM" id="SSF54849">
    <property type="entry name" value="GroEL-intermediate domain like"/>
    <property type="match status" value="1"/>
</dbReference>
<dbReference type="NCBIfam" id="TIGR02348">
    <property type="entry name" value="GroEL"/>
    <property type="match status" value="1"/>
</dbReference>
<comment type="function">
    <text evidence="9 11">Together with its co-chaperonin GroES, plays an essential role in assisting protein folding. The GroEL-GroES system forms a nano-cage that allows encapsulation of the non-native substrate proteins and provides a physical environment optimized to promote and accelerate protein folding.</text>
</comment>
<evidence type="ECO:0000256" key="4">
    <source>
        <dbReference type="ARBA" id="ARBA00022741"/>
    </source>
</evidence>
<dbReference type="NCBIfam" id="NF009489">
    <property type="entry name" value="PRK12851.1"/>
    <property type="match status" value="1"/>
</dbReference>
<dbReference type="EMBL" id="CP110636">
    <property type="protein sequence ID" value="UZJ30039.1"/>
    <property type="molecule type" value="Genomic_DNA"/>
</dbReference>
<keyword evidence="6 9" id="KW-0143">Chaperone</keyword>
<dbReference type="InterPro" id="IPR018370">
    <property type="entry name" value="Chaperonin_Cpn60_CS"/>
</dbReference>
<dbReference type="RefSeq" id="WP_265361525.1">
    <property type="nucleotide sequence ID" value="NZ_CP110636.1"/>
</dbReference>
<dbReference type="PROSITE" id="PS00296">
    <property type="entry name" value="CHAPERONINS_CPN60"/>
    <property type="match status" value="1"/>
</dbReference>
<feature type="binding site" evidence="9">
    <location>
        <begin position="476"/>
        <end position="478"/>
    </location>
    <ligand>
        <name>ATP</name>
        <dbReference type="ChEBI" id="CHEBI:30616"/>
    </ligand>
</feature>
<feature type="binding site" evidence="9">
    <location>
        <begin position="29"/>
        <end position="32"/>
    </location>
    <ligand>
        <name>ATP</name>
        <dbReference type="ChEBI" id="CHEBI:30616"/>
    </ligand>
</feature>
<evidence type="ECO:0000313" key="13">
    <source>
        <dbReference type="Proteomes" id="UP001164959"/>
    </source>
</evidence>
<evidence type="ECO:0000256" key="1">
    <source>
        <dbReference type="ARBA" id="ARBA00004191"/>
    </source>
</evidence>
<comment type="similarity">
    <text evidence="3 9 10">Belongs to the chaperonin (HSP60) family.</text>
</comment>
<accession>A0ABY6P895</accession>
<dbReference type="Gene3D" id="3.50.7.10">
    <property type="entry name" value="GroEL"/>
    <property type="match status" value="1"/>
</dbReference>
<keyword evidence="5 9" id="KW-0067">ATP-binding</keyword>
<reference evidence="12" key="1">
    <citation type="submission" date="2022-11" db="EMBL/GenBank/DDBJ databases">
        <title>Identification and genomic analyses of a novel endophytic actinobacterium Streptomyces endophytica sp. nov. with potential for biocontrol of Yam anthracnose.</title>
        <authorList>
            <person name="Huang X."/>
        </authorList>
    </citation>
    <scope>NUCLEOTIDE SEQUENCE</scope>
    <source>
        <strain evidence="12">HNM0140</strain>
    </source>
</reference>
<dbReference type="Pfam" id="PF00118">
    <property type="entry name" value="Cpn60_TCP1"/>
    <property type="match status" value="1"/>
</dbReference>
<protein>
    <recommendedName>
        <fullName evidence="9">Chaperonin GroEL</fullName>
        <ecNumber evidence="9">5.6.1.7</ecNumber>
    </recommendedName>
    <alternativeName>
        <fullName evidence="9">60 kDa chaperonin</fullName>
    </alternativeName>
    <alternativeName>
        <fullName evidence="9">Chaperonin-60</fullName>
        <shortName evidence="9">Cpn60</shortName>
    </alternativeName>
</protein>
<evidence type="ECO:0000313" key="12">
    <source>
        <dbReference type="EMBL" id="UZJ30039.1"/>
    </source>
</evidence>
<feature type="binding site" evidence="9">
    <location>
        <position position="492"/>
    </location>
    <ligand>
        <name>ATP</name>
        <dbReference type="ChEBI" id="CHEBI:30616"/>
    </ligand>
</feature>
<evidence type="ECO:0000256" key="11">
    <source>
        <dbReference type="RuleBase" id="RU000419"/>
    </source>
</evidence>
<feature type="binding site" evidence="9">
    <location>
        <begin position="86"/>
        <end position="90"/>
    </location>
    <ligand>
        <name>ATP</name>
        <dbReference type="ChEBI" id="CHEBI:30616"/>
    </ligand>
</feature>
<evidence type="ECO:0000256" key="3">
    <source>
        <dbReference type="ARBA" id="ARBA00006607"/>
    </source>
</evidence>
<feature type="binding site" evidence="9">
    <location>
        <position position="413"/>
    </location>
    <ligand>
        <name>ATP</name>
        <dbReference type="ChEBI" id="CHEBI:30616"/>
    </ligand>
</feature>
<keyword evidence="7 9" id="KW-0413">Isomerase</keyword>
<evidence type="ECO:0000256" key="6">
    <source>
        <dbReference type="ARBA" id="ARBA00023186"/>
    </source>
</evidence>
<organism evidence="12 13">
    <name type="scientific">Streptomyces endophytica</name>
    <dbReference type="NCBI Taxonomy" id="2991496"/>
    <lineage>
        <taxon>Bacteria</taxon>
        <taxon>Bacillati</taxon>
        <taxon>Actinomycetota</taxon>
        <taxon>Actinomycetes</taxon>
        <taxon>Kitasatosporales</taxon>
        <taxon>Streptomycetaceae</taxon>
        <taxon>Streptomyces</taxon>
    </lineage>
</organism>
<dbReference type="EC" id="5.6.1.7" evidence="9"/>
<evidence type="ECO:0000256" key="10">
    <source>
        <dbReference type="RuleBase" id="RU000418"/>
    </source>
</evidence>
<dbReference type="NCBIfam" id="NF009487">
    <property type="entry name" value="PRK12849.1"/>
    <property type="match status" value="1"/>
</dbReference>
<dbReference type="CDD" id="cd03344">
    <property type="entry name" value="GroEL"/>
    <property type="match status" value="1"/>
</dbReference>
<dbReference type="HAMAP" id="MF_00600">
    <property type="entry name" value="CH60"/>
    <property type="match status" value="1"/>
</dbReference>
<dbReference type="Proteomes" id="UP001164959">
    <property type="component" value="Chromosome"/>
</dbReference>
<sequence>MAKIIAFDEEARRGLERGMNQLADAVKVTLGPKGRNVVLEKKWGAPTITNDGVSIAKEIELEDPYEKIGAELVKEVAKKTDDVAGDGTTTATVLAQALVREGLRNVAAGANPMALKRGIEKAVEAVSAALLEQAKDVETKEQIASTASISAADTQIGELIAEAMDKVGKEGVITVEESQTFGLELELTEGMRFDKGYISAYFATDMERMEASLDDPYILIVNSKIGNVKDLLPLLEKVMQSGKPLLIIAEDVEGEALSTLVVNKIRGTFKSVAVKAPGFGDRRKAMLGDIAILTGGTVISEEVGLKLENAGLDLLGRARKVVITKDETTIVDGAGDSDQVQGRVNQIRAEIENSDSDYDREKLQERLAKLAGGVAVIKAGAATEVELKERKHRIEDAVRNAKAAVEEGIVAGGGVALLQASSVFEKIELEGDEATGAAAVKLALEAPLKQISVNAGLEGGVVVEKVRNLAVGHGLNAATGEYVDMVAEGIIDPAKVTRSALQNAASIAALFLTTEAVIADKPEKAAAAAPGGMPGGDMDF</sequence>
<dbReference type="SUPFAM" id="SSF52029">
    <property type="entry name" value="GroEL apical domain-like"/>
    <property type="match status" value="1"/>
</dbReference>
<keyword evidence="9" id="KW-0963">Cytoplasm</keyword>
<dbReference type="PANTHER" id="PTHR45633">
    <property type="entry name" value="60 KDA HEAT SHOCK PROTEIN, MITOCHONDRIAL"/>
    <property type="match status" value="1"/>
</dbReference>
<dbReference type="InterPro" id="IPR002423">
    <property type="entry name" value="Cpn60/GroEL/TCP-1"/>
</dbReference>
<dbReference type="NCBIfam" id="NF000592">
    <property type="entry name" value="PRK00013.1"/>
    <property type="match status" value="1"/>
</dbReference>
<dbReference type="NCBIfam" id="NF009488">
    <property type="entry name" value="PRK12850.1"/>
    <property type="match status" value="1"/>
</dbReference>
<dbReference type="PRINTS" id="PR00298">
    <property type="entry name" value="CHAPERONIN60"/>
</dbReference>
<dbReference type="InterPro" id="IPR001844">
    <property type="entry name" value="Cpn60/GroEL"/>
</dbReference>
<evidence type="ECO:0000256" key="8">
    <source>
        <dbReference type="ARBA" id="ARBA00025702"/>
    </source>
</evidence>
<dbReference type="Gene3D" id="1.10.560.10">
    <property type="entry name" value="GroEL-like equatorial domain"/>
    <property type="match status" value="1"/>
</dbReference>
<keyword evidence="13" id="KW-1185">Reference proteome</keyword>
<name>A0ABY6P895_9ACTN</name>
<evidence type="ECO:0000256" key="9">
    <source>
        <dbReference type="HAMAP-Rule" id="MF_00600"/>
    </source>
</evidence>
<keyword evidence="4 9" id="KW-0547">Nucleotide-binding</keyword>
<dbReference type="Gene3D" id="3.30.260.10">
    <property type="entry name" value="TCP-1-like chaperonin intermediate domain"/>
    <property type="match status" value="1"/>
</dbReference>
<dbReference type="SUPFAM" id="SSF48592">
    <property type="entry name" value="GroEL equatorial domain-like"/>
    <property type="match status" value="1"/>
</dbReference>
<dbReference type="InterPro" id="IPR027409">
    <property type="entry name" value="GroEL-like_apical_dom_sf"/>
</dbReference>